<gene>
    <name evidence="6" type="ORF">FEA53_11775</name>
    <name evidence="5" type="ORF">FEB89_11155</name>
</gene>
<dbReference type="EMBL" id="VAJI01000030">
    <property type="protein sequence ID" value="TRB35386.1"/>
    <property type="molecule type" value="Genomic_DNA"/>
</dbReference>
<dbReference type="OrthoDB" id="5678653at2"/>
<keyword evidence="2" id="KW-0805">Transcription regulation</keyword>
<evidence type="ECO:0000313" key="7">
    <source>
        <dbReference type="Proteomes" id="UP000315164"/>
    </source>
</evidence>
<keyword evidence="8" id="KW-1185">Reference proteome</keyword>
<dbReference type="AlphaFoldDB" id="A0A547FZ03"/>
<dbReference type="Proteomes" id="UP000315164">
    <property type="component" value="Unassembled WGS sequence"/>
</dbReference>
<comment type="similarity">
    <text evidence="1">Belongs to the phage antitermination Q type 1 family.</text>
</comment>
<dbReference type="EMBL" id="VAJB01000034">
    <property type="protein sequence ID" value="TRB72596.1"/>
    <property type="molecule type" value="Genomic_DNA"/>
</dbReference>
<keyword evidence="4" id="KW-0804">Transcription</keyword>
<reference evidence="7 8" key="1">
    <citation type="journal article" date="2019" name="Vet. Microbiol.">
        <title>Genetic characterization of susceptible and multi-drug resistant Mannheimia haemolytica isolated from high-risk stocker calves prior to and after antimicrobial metaphylaxis.</title>
        <authorList>
            <person name="Snyder E.R."/>
            <person name="Alvarez-Narvaez S."/>
            <person name="Credille B.C."/>
        </authorList>
    </citation>
    <scope>NUCLEOTIDE SEQUENCE [LARGE SCALE GENOMIC DNA]</scope>
    <source>
        <strain evidence="6 7">UGA-R5-128-1</strain>
        <strain evidence="5 8">UGA-R7-163-1</strain>
    </source>
</reference>
<dbReference type="RefSeq" id="WP_006252250.1">
    <property type="nucleotide sequence ID" value="NZ_CP017484.1"/>
</dbReference>
<comment type="caution">
    <text evidence="6">The sequence shown here is derived from an EMBL/GenBank/DDBJ whole genome shotgun (WGS) entry which is preliminary data.</text>
</comment>
<dbReference type="Pfam" id="PF06530">
    <property type="entry name" value="Phage_antitermQ"/>
    <property type="match status" value="1"/>
</dbReference>
<sequence>MQIDVKGVLNLWGGYVRFTDCKGYPTMQAFMRESPQERTKQRYLARLDDDTLEKVDRQMRKLQANDKRQFDVLFYKYAVGLENKQVWQKLSLSKTSYHTELLLAERFMEGALAGSEIRLLL</sequence>
<evidence type="ECO:0000256" key="2">
    <source>
        <dbReference type="ARBA" id="ARBA00023015"/>
    </source>
</evidence>
<dbReference type="Proteomes" id="UP000318394">
    <property type="component" value="Unassembled WGS sequence"/>
</dbReference>
<dbReference type="GO" id="GO:0003677">
    <property type="term" value="F:DNA binding"/>
    <property type="evidence" value="ECO:0007669"/>
    <property type="project" value="UniProtKB-KW"/>
</dbReference>
<proteinExistence type="inferred from homology"/>
<name>A0A547FZ03_MANHA</name>
<organism evidence="6 7">
    <name type="scientific">Mannheimia haemolytica</name>
    <name type="common">Pasteurella haemolytica</name>
    <dbReference type="NCBI Taxonomy" id="75985"/>
    <lineage>
        <taxon>Bacteria</taxon>
        <taxon>Pseudomonadati</taxon>
        <taxon>Pseudomonadota</taxon>
        <taxon>Gammaproteobacteria</taxon>
        <taxon>Pasteurellales</taxon>
        <taxon>Pasteurellaceae</taxon>
        <taxon>Mannheimia</taxon>
    </lineage>
</organism>
<evidence type="ECO:0000313" key="6">
    <source>
        <dbReference type="EMBL" id="TRB72596.1"/>
    </source>
</evidence>
<dbReference type="GO" id="GO:0060567">
    <property type="term" value="P:negative regulation of termination of DNA-templated transcription"/>
    <property type="evidence" value="ECO:0007669"/>
    <property type="project" value="InterPro"/>
</dbReference>
<evidence type="ECO:0000313" key="8">
    <source>
        <dbReference type="Proteomes" id="UP000318394"/>
    </source>
</evidence>
<dbReference type="InterPro" id="IPR010534">
    <property type="entry name" value="Phage_933W_GpQ"/>
</dbReference>
<evidence type="ECO:0000256" key="4">
    <source>
        <dbReference type="ARBA" id="ARBA00023163"/>
    </source>
</evidence>
<evidence type="ECO:0000313" key="5">
    <source>
        <dbReference type="EMBL" id="TRB35386.1"/>
    </source>
</evidence>
<keyword evidence="3" id="KW-0238">DNA-binding</keyword>
<accession>A0A547FZ03</accession>
<protein>
    <recommendedName>
        <fullName evidence="9">Phage antitermination protein Q</fullName>
    </recommendedName>
</protein>
<evidence type="ECO:0000256" key="3">
    <source>
        <dbReference type="ARBA" id="ARBA00023125"/>
    </source>
</evidence>
<evidence type="ECO:0008006" key="9">
    <source>
        <dbReference type="Google" id="ProtNLM"/>
    </source>
</evidence>
<evidence type="ECO:0000256" key="1">
    <source>
        <dbReference type="ARBA" id="ARBA00010234"/>
    </source>
</evidence>